<dbReference type="Gramene" id="ONK76398">
    <property type="protein sequence ID" value="ONK76398"/>
    <property type="gene ID" value="A4U43_C03F27260"/>
</dbReference>
<dbReference type="AlphaFoldDB" id="A0A5P1FDF3"/>
<keyword evidence="2" id="KW-1185">Reference proteome</keyword>
<reference evidence="2" key="1">
    <citation type="journal article" date="2017" name="Nat. Commun.">
        <title>The asparagus genome sheds light on the origin and evolution of a young Y chromosome.</title>
        <authorList>
            <person name="Harkess A."/>
            <person name="Zhou J."/>
            <person name="Xu C."/>
            <person name="Bowers J.E."/>
            <person name="Van der Hulst R."/>
            <person name="Ayyampalayam S."/>
            <person name="Mercati F."/>
            <person name="Riccardi P."/>
            <person name="McKain M.R."/>
            <person name="Kakrana A."/>
            <person name="Tang H."/>
            <person name="Ray J."/>
            <person name="Groenendijk J."/>
            <person name="Arikit S."/>
            <person name="Mathioni S.M."/>
            <person name="Nakano M."/>
            <person name="Shan H."/>
            <person name="Telgmann-Rauber A."/>
            <person name="Kanno A."/>
            <person name="Yue Z."/>
            <person name="Chen H."/>
            <person name="Li W."/>
            <person name="Chen Y."/>
            <person name="Xu X."/>
            <person name="Zhang Y."/>
            <person name="Luo S."/>
            <person name="Chen H."/>
            <person name="Gao J."/>
            <person name="Mao Z."/>
            <person name="Pires J.C."/>
            <person name="Luo M."/>
            <person name="Kudrna D."/>
            <person name="Wing R.A."/>
            <person name="Meyers B.C."/>
            <person name="Yi K."/>
            <person name="Kong H."/>
            <person name="Lavrijsen P."/>
            <person name="Sunseri F."/>
            <person name="Falavigna A."/>
            <person name="Ye Y."/>
            <person name="Leebens-Mack J.H."/>
            <person name="Chen G."/>
        </authorList>
    </citation>
    <scope>NUCLEOTIDE SEQUENCE [LARGE SCALE GENOMIC DNA]</scope>
    <source>
        <strain evidence="2">cv. DH0086</strain>
    </source>
</reference>
<evidence type="ECO:0000313" key="2">
    <source>
        <dbReference type="Proteomes" id="UP000243459"/>
    </source>
</evidence>
<accession>A0A5P1FDF3</accession>
<evidence type="ECO:0000313" key="1">
    <source>
        <dbReference type="EMBL" id="ONK76398.1"/>
    </source>
</evidence>
<proteinExistence type="predicted"/>
<gene>
    <name evidence="1" type="ORF">A4U43_C03F27260</name>
</gene>
<name>A0A5P1FDF3_ASPOF</name>
<dbReference type="Proteomes" id="UP000243459">
    <property type="component" value="Chromosome 3"/>
</dbReference>
<organism evidence="1 2">
    <name type="scientific">Asparagus officinalis</name>
    <name type="common">Garden asparagus</name>
    <dbReference type="NCBI Taxonomy" id="4686"/>
    <lineage>
        <taxon>Eukaryota</taxon>
        <taxon>Viridiplantae</taxon>
        <taxon>Streptophyta</taxon>
        <taxon>Embryophyta</taxon>
        <taxon>Tracheophyta</taxon>
        <taxon>Spermatophyta</taxon>
        <taxon>Magnoliopsida</taxon>
        <taxon>Liliopsida</taxon>
        <taxon>Asparagales</taxon>
        <taxon>Asparagaceae</taxon>
        <taxon>Asparagoideae</taxon>
        <taxon>Asparagus</taxon>
    </lineage>
</organism>
<protein>
    <submittedName>
        <fullName evidence="1">Uncharacterized protein</fullName>
    </submittedName>
</protein>
<sequence length="240" mass="25229">MEVAVTNIQPTEVGEGEDLGIKVAALEIPVTDSEGPSSGGDFLRPEPKELDRIGKSLEHPRHNVTENLSQSSDVSIGSLVRFLASLCSTSNTFVVQTEEAGDSRKGMKKSKKHKLVRMSGGAVSKRLRWEAQATVTPVVEHVKTEVELLLSITSLCFSVVSDVLLIVSAEPAVVLGVATEAEVAATAELRIGASPISTTSAVSLVGTKVSIHSMISATPFTSILPAATAIEIFTPPLVST</sequence>
<dbReference type="EMBL" id="CM007383">
    <property type="protein sequence ID" value="ONK76398.1"/>
    <property type="molecule type" value="Genomic_DNA"/>
</dbReference>